<dbReference type="SUPFAM" id="SSF57850">
    <property type="entry name" value="RING/U-box"/>
    <property type="match status" value="1"/>
</dbReference>
<keyword evidence="1" id="KW-0862">Zinc</keyword>
<proteinExistence type="predicted"/>
<evidence type="ECO:0000313" key="4">
    <source>
        <dbReference type="EMBL" id="GER52919.1"/>
    </source>
</evidence>
<name>A0A5A7R600_STRAF</name>
<keyword evidence="5" id="KW-1185">Reference proteome</keyword>
<feature type="domain" description="RING-type" evidence="3">
    <location>
        <begin position="95"/>
        <end position="138"/>
    </location>
</feature>
<keyword evidence="2" id="KW-0472">Membrane</keyword>
<dbReference type="EMBL" id="BKCP01010514">
    <property type="protein sequence ID" value="GER52919.1"/>
    <property type="molecule type" value="Genomic_DNA"/>
</dbReference>
<reference evidence="5" key="1">
    <citation type="journal article" date="2019" name="Curr. Biol.">
        <title>Genome Sequence of Striga asiatica Provides Insight into the Evolution of Plant Parasitism.</title>
        <authorList>
            <person name="Yoshida S."/>
            <person name="Kim S."/>
            <person name="Wafula E.K."/>
            <person name="Tanskanen J."/>
            <person name="Kim Y.M."/>
            <person name="Honaas L."/>
            <person name="Yang Z."/>
            <person name="Spallek T."/>
            <person name="Conn C.E."/>
            <person name="Ichihashi Y."/>
            <person name="Cheong K."/>
            <person name="Cui S."/>
            <person name="Der J.P."/>
            <person name="Gundlach H."/>
            <person name="Jiao Y."/>
            <person name="Hori C."/>
            <person name="Ishida J.K."/>
            <person name="Kasahara H."/>
            <person name="Kiba T."/>
            <person name="Kim M.S."/>
            <person name="Koo N."/>
            <person name="Laohavisit A."/>
            <person name="Lee Y.H."/>
            <person name="Lumba S."/>
            <person name="McCourt P."/>
            <person name="Mortimer J.C."/>
            <person name="Mutuku J.M."/>
            <person name="Nomura T."/>
            <person name="Sasaki-Sekimoto Y."/>
            <person name="Seto Y."/>
            <person name="Wang Y."/>
            <person name="Wakatake T."/>
            <person name="Sakakibara H."/>
            <person name="Demura T."/>
            <person name="Yamaguchi S."/>
            <person name="Yoneyama K."/>
            <person name="Manabe R.I."/>
            <person name="Nelson D.C."/>
            <person name="Schulman A.H."/>
            <person name="Timko M.P."/>
            <person name="dePamphilis C.W."/>
            <person name="Choi D."/>
            <person name="Shirasu K."/>
        </authorList>
    </citation>
    <scope>NUCLEOTIDE SEQUENCE [LARGE SCALE GENOMIC DNA]</scope>
    <source>
        <strain evidence="5">cv. UVA1</strain>
    </source>
</reference>
<keyword evidence="2" id="KW-0812">Transmembrane</keyword>
<feature type="transmembrane region" description="Helical" evidence="2">
    <location>
        <begin position="15"/>
        <end position="40"/>
    </location>
</feature>
<keyword evidence="2" id="KW-1133">Transmembrane helix</keyword>
<dbReference type="OrthoDB" id="8062037at2759"/>
<dbReference type="PROSITE" id="PS50089">
    <property type="entry name" value="ZF_RING_2"/>
    <property type="match status" value="1"/>
</dbReference>
<accession>A0A5A7R600</accession>
<dbReference type="PANTHER" id="PTHR47258">
    <property type="match status" value="1"/>
</dbReference>
<dbReference type="Pfam" id="PF13639">
    <property type="entry name" value="zf-RING_2"/>
    <property type="match status" value="1"/>
</dbReference>
<dbReference type="Gene3D" id="3.30.40.10">
    <property type="entry name" value="Zinc/RING finger domain, C3HC4 (zinc finger)"/>
    <property type="match status" value="1"/>
</dbReference>
<evidence type="ECO:0000256" key="1">
    <source>
        <dbReference type="PROSITE-ProRule" id="PRU00175"/>
    </source>
</evidence>
<comment type="caution">
    <text evidence="4">The sequence shown here is derived from an EMBL/GenBank/DDBJ whole genome shotgun (WGS) entry which is preliminary data.</text>
</comment>
<gene>
    <name evidence="4" type="ORF">STAS_30396</name>
</gene>
<protein>
    <submittedName>
        <fullName evidence="4">RING/U-box superfamily protein</fullName>
    </submittedName>
</protein>
<dbReference type="PANTHER" id="PTHR47258:SF1">
    <property type="entry name" value="E3 UBIQUITIN-PROTEIN LIGASE XERICO-RELATED"/>
    <property type="match status" value="1"/>
</dbReference>
<dbReference type="GO" id="GO:0008270">
    <property type="term" value="F:zinc ion binding"/>
    <property type="evidence" value="ECO:0007669"/>
    <property type="project" value="UniProtKB-KW"/>
</dbReference>
<keyword evidence="1" id="KW-0863">Zinc-finger</keyword>
<keyword evidence="1" id="KW-0479">Metal-binding</keyword>
<dbReference type="InterPro" id="IPR044249">
    <property type="entry name" value="XERICO-like"/>
</dbReference>
<dbReference type="SMART" id="SM00184">
    <property type="entry name" value="RING"/>
    <property type="match status" value="1"/>
</dbReference>
<evidence type="ECO:0000313" key="5">
    <source>
        <dbReference type="Proteomes" id="UP000325081"/>
    </source>
</evidence>
<dbReference type="Proteomes" id="UP000325081">
    <property type="component" value="Unassembled WGS sequence"/>
</dbReference>
<dbReference type="InterPro" id="IPR001841">
    <property type="entry name" value="Znf_RING"/>
</dbReference>
<dbReference type="AlphaFoldDB" id="A0A5A7R600"/>
<sequence length="165" mass="19129">MICIYAESHLCTFTLILYTCIWIPFIQTAQSILTIFTFFINNPNHHHLENTHFQEQEAPPAHELNLQVSCFQDLEEFSIGNRGESIGYDENEELCSICLTVFEKEDLVNKLPRCGHVFHVGCMEKWLERCQFTCPLCRSMVLHDSSQPSKMCFSEFCILPPPHDP</sequence>
<evidence type="ECO:0000256" key="2">
    <source>
        <dbReference type="SAM" id="Phobius"/>
    </source>
</evidence>
<evidence type="ECO:0000259" key="3">
    <source>
        <dbReference type="PROSITE" id="PS50089"/>
    </source>
</evidence>
<dbReference type="InterPro" id="IPR013083">
    <property type="entry name" value="Znf_RING/FYVE/PHD"/>
</dbReference>
<organism evidence="4 5">
    <name type="scientific">Striga asiatica</name>
    <name type="common">Asiatic witchweed</name>
    <name type="synonym">Buchnera asiatica</name>
    <dbReference type="NCBI Taxonomy" id="4170"/>
    <lineage>
        <taxon>Eukaryota</taxon>
        <taxon>Viridiplantae</taxon>
        <taxon>Streptophyta</taxon>
        <taxon>Embryophyta</taxon>
        <taxon>Tracheophyta</taxon>
        <taxon>Spermatophyta</taxon>
        <taxon>Magnoliopsida</taxon>
        <taxon>eudicotyledons</taxon>
        <taxon>Gunneridae</taxon>
        <taxon>Pentapetalae</taxon>
        <taxon>asterids</taxon>
        <taxon>lamiids</taxon>
        <taxon>Lamiales</taxon>
        <taxon>Orobanchaceae</taxon>
        <taxon>Buchnereae</taxon>
        <taxon>Striga</taxon>
    </lineage>
</organism>